<dbReference type="AlphaFoldDB" id="A0A2V3VEW3"/>
<comment type="caution">
    <text evidence="1">The sequence shown here is derived from an EMBL/GenBank/DDBJ whole genome shotgun (WGS) entry which is preliminary data.</text>
</comment>
<gene>
    <name evidence="1" type="ORF">C7451_102277</name>
</gene>
<reference evidence="1 2" key="1">
    <citation type="submission" date="2018-05" db="EMBL/GenBank/DDBJ databases">
        <title>Genomic Encyclopedia of Type Strains, Phase IV (KMG-IV): sequencing the most valuable type-strain genomes for metagenomic binning, comparative biology and taxonomic classification.</title>
        <authorList>
            <person name="Goeker M."/>
        </authorList>
    </citation>
    <scope>NUCLEOTIDE SEQUENCE [LARGE SCALE GENOMIC DNA]</scope>
    <source>
        <strain evidence="1 2">DSM 3183</strain>
    </source>
</reference>
<sequence length="34" mass="3603">MLELDGRYTRLSAIAAPAIERCRPGVISVASKAS</sequence>
<keyword evidence="2" id="KW-1185">Reference proteome</keyword>
<protein>
    <submittedName>
        <fullName evidence="1">Uncharacterized protein</fullName>
    </submittedName>
</protein>
<proteinExistence type="predicted"/>
<evidence type="ECO:0000313" key="1">
    <source>
        <dbReference type="EMBL" id="PXW78605.1"/>
    </source>
</evidence>
<evidence type="ECO:0000313" key="2">
    <source>
        <dbReference type="Proteomes" id="UP000248014"/>
    </source>
</evidence>
<dbReference type="Proteomes" id="UP000248014">
    <property type="component" value="Unassembled WGS sequence"/>
</dbReference>
<organism evidence="1 2">
    <name type="scientific">Blastomonas natatoria</name>
    <dbReference type="NCBI Taxonomy" id="34015"/>
    <lineage>
        <taxon>Bacteria</taxon>
        <taxon>Pseudomonadati</taxon>
        <taxon>Pseudomonadota</taxon>
        <taxon>Alphaproteobacteria</taxon>
        <taxon>Sphingomonadales</taxon>
        <taxon>Sphingomonadaceae</taxon>
        <taxon>Blastomonas</taxon>
    </lineage>
</organism>
<accession>A0A2V3VEW3</accession>
<name>A0A2V3VEW3_9SPHN</name>
<dbReference type="EMBL" id="QJJM01000002">
    <property type="protein sequence ID" value="PXW78605.1"/>
    <property type="molecule type" value="Genomic_DNA"/>
</dbReference>